<keyword evidence="2" id="KW-0732">Signal</keyword>
<evidence type="ECO:0000313" key="3">
    <source>
        <dbReference type="EMBL" id="MFC7436448.1"/>
    </source>
</evidence>
<feature type="signal peptide" evidence="2">
    <location>
        <begin position="1"/>
        <end position="17"/>
    </location>
</feature>
<sequence length="262" mass="24564">MSQAAVRSLLLSSLTFACLTAVQAQSLSPSLPDAPKPPKPSLPTSPAAPKVVKAPKQPDTALPATTRVTPAQPASLSTELAKAGLAQQGNLSPTADQVAAASANVQSMRASGMGWGAIANSLGVRLGDVVSGLNRSPRATQVQEAKAQRLSAPGPVSGELDAASTSPGKGLGLTRRDGSDVGSMGQGGQSAGKGNGNGNGASSAGGRQGGASAGGGNGASSGGGKGNGGGNAGGRGGAGGGNGNNGGGKGGGNGGGNGGGKR</sequence>
<proteinExistence type="predicted"/>
<feature type="region of interest" description="Disordered" evidence="1">
    <location>
        <begin position="140"/>
        <end position="262"/>
    </location>
</feature>
<dbReference type="Proteomes" id="UP001596495">
    <property type="component" value="Unassembled WGS sequence"/>
</dbReference>
<evidence type="ECO:0000256" key="2">
    <source>
        <dbReference type="SAM" id="SignalP"/>
    </source>
</evidence>
<protein>
    <submittedName>
        <fullName evidence="3">Uncharacterized protein</fullName>
    </submittedName>
</protein>
<gene>
    <name evidence="3" type="ORF">ACFQNJ_18225</name>
</gene>
<dbReference type="RefSeq" id="WP_382260088.1">
    <property type="nucleotide sequence ID" value="NZ_JBHTBX010000018.1"/>
</dbReference>
<feature type="region of interest" description="Disordered" evidence="1">
    <location>
        <begin position="26"/>
        <end position="72"/>
    </location>
</feature>
<name>A0ABW2REA9_9BURK</name>
<dbReference type="PROSITE" id="PS51257">
    <property type="entry name" value="PROKAR_LIPOPROTEIN"/>
    <property type="match status" value="1"/>
</dbReference>
<organism evidence="3 4">
    <name type="scientific">Hydrogenophaga bisanensis</name>
    <dbReference type="NCBI Taxonomy" id="439611"/>
    <lineage>
        <taxon>Bacteria</taxon>
        <taxon>Pseudomonadati</taxon>
        <taxon>Pseudomonadota</taxon>
        <taxon>Betaproteobacteria</taxon>
        <taxon>Burkholderiales</taxon>
        <taxon>Comamonadaceae</taxon>
        <taxon>Hydrogenophaga</taxon>
    </lineage>
</organism>
<dbReference type="EMBL" id="JBHTBX010000018">
    <property type="protein sequence ID" value="MFC7436448.1"/>
    <property type="molecule type" value="Genomic_DNA"/>
</dbReference>
<feature type="compositionally biased region" description="Gly residues" evidence="1">
    <location>
        <begin position="184"/>
        <end position="199"/>
    </location>
</feature>
<feature type="chain" id="PRO_5046439795" evidence="2">
    <location>
        <begin position="18"/>
        <end position="262"/>
    </location>
</feature>
<feature type="compositionally biased region" description="Pro residues" evidence="1">
    <location>
        <begin position="32"/>
        <end position="43"/>
    </location>
</feature>
<evidence type="ECO:0000313" key="4">
    <source>
        <dbReference type="Proteomes" id="UP001596495"/>
    </source>
</evidence>
<keyword evidence="4" id="KW-1185">Reference proteome</keyword>
<comment type="caution">
    <text evidence="3">The sequence shown here is derived from an EMBL/GenBank/DDBJ whole genome shotgun (WGS) entry which is preliminary data.</text>
</comment>
<evidence type="ECO:0000256" key="1">
    <source>
        <dbReference type="SAM" id="MobiDB-lite"/>
    </source>
</evidence>
<accession>A0ABW2REA9</accession>
<reference evidence="4" key="1">
    <citation type="journal article" date="2019" name="Int. J. Syst. Evol. Microbiol.">
        <title>The Global Catalogue of Microorganisms (GCM) 10K type strain sequencing project: providing services to taxonomists for standard genome sequencing and annotation.</title>
        <authorList>
            <consortium name="The Broad Institute Genomics Platform"/>
            <consortium name="The Broad Institute Genome Sequencing Center for Infectious Disease"/>
            <person name="Wu L."/>
            <person name="Ma J."/>
        </authorList>
    </citation>
    <scope>NUCLEOTIDE SEQUENCE [LARGE SCALE GENOMIC DNA]</scope>
    <source>
        <strain evidence="4">CCUG 54518</strain>
    </source>
</reference>
<feature type="compositionally biased region" description="Gly residues" evidence="1">
    <location>
        <begin position="206"/>
        <end position="262"/>
    </location>
</feature>